<sequence length="405" mass="45776">MPRILIPLRPILGVLQIGIKSQGYREPDTIMSRFWHSTVTFTVSYDEDELYNGVTGSRGFLFMRDHLITDYVPGPEVPELAPPITYLCTFVPELCLPGVLTVDDEPYYSTHLLSNPYHHTSSLPSSTHYPLPHRISPTYVEGSLGSRAAGIRRRDALPSHVHDTEIPEMWLPLRKRGRLRRRLCLERLGYGIRIHGYDLIGAIQEIAPNHLEGVNQARVNTLESDSPFHRRTAILMEEEARLSRAAWAQSMDACDQTHSEGILLRTTVMTQQSEIVELRAADQRRQTVLSELLKADHRRQRHLVETLKIATFRSYCPVKTRIRGNGSRRSSQGFAVGVAGQNPDNNLGRDVPIVKNFPEVFPEDLPGLPPTRQVEFHIDLVPGAAPVARAPYRLAPSGNEEWRIN</sequence>
<dbReference type="InterPro" id="IPR032567">
    <property type="entry name" value="RTL1-rel"/>
</dbReference>
<evidence type="ECO:0000313" key="1">
    <source>
        <dbReference type="EMBL" id="GJT90459.1"/>
    </source>
</evidence>
<comment type="caution">
    <text evidence="1">The sequence shown here is derived from an EMBL/GenBank/DDBJ whole genome shotgun (WGS) entry which is preliminary data.</text>
</comment>
<name>A0ABQ5HRN8_9ASTR</name>
<protein>
    <recommendedName>
        <fullName evidence="3">Reverse transcriptase domain-containing protein</fullName>
    </recommendedName>
</protein>
<reference evidence="1" key="2">
    <citation type="submission" date="2022-01" db="EMBL/GenBank/DDBJ databases">
        <authorList>
            <person name="Yamashiro T."/>
            <person name="Shiraishi A."/>
            <person name="Satake H."/>
            <person name="Nakayama K."/>
        </authorList>
    </citation>
    <scope>NUCLEOTIDE SEQUENCE</scope>
</reference>
<proteinExistence type="predicted"/>
<dbReference type="EMBL" id="BQNB010019922">
    <property type="protein sequence ID" value="GJT90459.1"/>
    <property type="molecule type" value="Genomic_DNA"/>
</dbReference>
<dbReference type="PANTHER" id="PTHR15503:SF45">
    <property type="entry name" value="RNA-DIRECTED DNA POLYMERASE HOMOLOG"/>
    <property type="match status" value="1"/>
</dbReference>
<dbReference type="Proteomes" id="UP001151760">
    <property type="component" value="Unassembled WGS sequence"/>
</dbReference>
<keyword evidence="2" id="KW-1185">Reference proteome</keyword>
<evidence type="ECO:0000313" key="2">
    <source>
        <dbReference type="Proteomes" id="UP001151760"/>
    </source>
</evidence>
<dbReference type="PANTHER" id="PTHR15503">
    <property type="entry name" value="LDOC1 RELATED"/>
    <property type="match status" value="1"/>
</dbReference>
<gene>
    <name evidence="1" type="ORF">Tco_1079304</name>
</gene>
<reference evidence="1" key="1">
    <citation type="journal article" date="2022" name="Int. J. Mol. Sci.">
        <title>Draft Genome of Tanacetum Coccineum: Genomic Comparison of Closely Related Tanacetum-Family Plants.</title>
        <authorList>
            <person name="Yamashiro T."/>
            <person name="Shiraishi A."/>
            <person name="Nakayama K."/>
            <person name="Satake H."/>
        </authorList>
    </citation>
    <scope>NUCLEOTIDE SEQUENCE</scope>
</reference>
<organism evidence="1 2">
    <name type="scientific">Tanacetum coccineum</name>
    <dbReference type="NCBI Taxonomy" id="301880"/>
    <lineage>
        <taxon>Eukaryota</taxon>
        <taxon>Viridiplantae</taxon>
        <taxon>Streptophyta</taxon>
        <taxon>Embryophyta</taxon>
        <taxon>Tracheophyta</taxon>
        <taxon>Spermatophyta</taxon>
        <taxon>Magnoliopsida</taxon>
        <taxon>eudicotyledons</taxon>
        <taxon>Gunneridae</taxon>
        <taxon>Pentapetalae</taxon>
        <taxon>asterids</taxon>
        <taxon>campanulids</taxon>
        <taxon>Asterales</taxon>
        <taxon>Asteraceae</taxon>
        <taxon>Asteroideae</taxon>
        <taxon>Anthemideae</taxon>
        <taxon>Anthemidinae</taxon>
        <taxon>Tanacetum</taxon>
    </lineage>
</organism>
<accession>A0ABQ5HRN8</accession>
<evidence type="ECO:0008006" key="3">
    <source>
        <dbReference type="Google" id="ProtNLM"/>
    </source>
</evidence>